<feature type="transmembrane region" description="Helical" evidence="3">
    <location>
        <begin position="6"/>
        <end position="26"/>
    </location>
</feature>
<dbReference type="GO" id="GO:0016757">
    <property type="term" value="F:glycosyltransferase activity"/>
    <property type="evidence" value="ECO:0007669"/>
    <property type="project" value="UniProtKB-KW"/>
</dbReference>
<feature type="domain" description="Glycosyltransferase 2-like" evidence="4">
    <location>
        <begin position="46"/>
        <end position="206"/>
    </location>
</feature>
<dbReference type="Gene3D" id="3.90.550.10">
    <property type="entry name" value="Spore Coat Polysaccharide Biosynthesis Protein SpsA, Chain A"/>
    <property type="match status" value="1"/>
</dbReference>
<gene>
    <name evidence="5" type="ORF">MNBD_GAMMA06-616</name>
</gene>
<dbReference type="Pfam" id="PF00535">
    <property type="entry name" value="Glycos_transf_2"/>
    <property type="match status" value="1"/>
</dbReference>
<dbReference type="PANTHER" id="PTHR43630">
    <property type="entry name" value="POLY-BETA-1,6-N-ACETYL-D-GLUCOSAMINE SYNTHASE"/>
    <property type="match status" value="1"/>
</dbReference>
<dbReference type="EMBL" id="UOFD01000079">
    <property type="protein sequence ID" value="VAW54797.1"/>
    <property type="molecule type" value="Genomic_DNA"/>
</dbReference>
<feature type="transmembrane region" description="Helical" evidence="3">
    <location>
        <begin position="346"/>
        <end position="366"/>
    </location>
</feature>
<evidence type="ECO:0000256" key="1">
    <source>
        <dbReference type="ARBA" id="ARBA00022676"/>
    </source>
</evidence>
<dbReference type="AlphaFoldDB" id="A0A3B0WVU3"/>
<keyword evidence="1" id="KW-0328">Glycosyltransferase</keyword>
<dbReference type="InterPro" id="IPR029044">
    <property type="entry name" value="Nucleotide-diphossugar_trans"/>
</dbReference>
<evidence type="ECO:0000259" key="4">
    <source>
        <dbReference type="Pfam" id="PF00535"/>
    </source>
</evidence>
<sequence>MEILFYLFAMLCAYSYFLYPVILKLLPARERGSIDAHKKIDLPELSLIITVHNEEARLHEKLENTLKIDYPTECLEIIIASDFSTDGTEDIVKSYAEKGVKLVCADERKGKEYAQLCAIRESKGEVLVFSDVATKIPADALQLLAAQFSDLQIGALSSEDQFISNDGSVAGEGAYVKYEMWLRRLESDRAGLVGLSGSFFAARREVCEHWDIYVPSDFNTALNSAKCGLVAITCPEVLGIYKDVADSRLEYRRKMRTVIRGITAIARHPEVLNPFRMGLFSFQVWSHKIMRWAVPWFMAIFLVLTILLQGQGLIYTSALIAQSIFYGLALAGWLSVALRGNTLVKIIYFFVQTNLALAQATVAFAFGKRMTVWTPSKR</sequence>
<keyword evidence="2 5" id="KW-0808">Transferase</keyword>
<organism evidence="5">
    <name type="scientific">hydrothermal vent metagenome</name>
    <dbReference type="NCBI Taxonomy" id="652676"/>
    <lineage>
        <taxon>unclassified sequences</taxon>
        <taxon>metagenomes</taxon>
        <taxon>ecological metagenomes</taxon>
    </lineage>
</organism>
<keyword evidence="3" id="KW-0812">Transmembrane</keyword>
<keyword evidence="3" id="KW-0472">Membrane</keyword>
<evidence type="ECO:0000313" key="5">
    <source>
        <dbReference type="EMBL" id="VAW54797.1"/>
    </source>
</evidence>
<feature type="transmembrane region" description="Helical" evidence="3">
    <location>
        <begin position="314"/>
        <end position="334"/>
    </location>
</feature>
<name>A0A3B0WVU3_9ZZZZ</name>
<proteinExistence type="predicted"/>
<feature type="transmembrane region" description="Helical" evidence="3">
    <location>
        <begin position="289"/>
        <end position="308"/>
    </location>
</feature>
<accession>A0A3B0WVU3</accession>
<dbReference type="SUPFAM" id="SSF53448">
    <property type="entry name" value="Nucleotide-diphospho-sugar transferases"/>
    <property type="match status" value="1"/>
</dbReference>
<evidence type="ECO:0000256" key="3">
    <source>
        <dbReference type="SAM" id="Phobius"/>
    </source>
</evidence>
<dbReference type="InterPro" id="IPR001173">
    <property type="entry name" value="Glyco_trans_2-like"/>
</dbReference>
<reference evidence="5" key="1">
    <citation type="submission" date="2018-06" db="EMBL/GenBank/DDBJ databases">
        <authorList>
            <person name="Zhirakovskaya E."/>
        </authorList>
    </citation>
    <scope>NUCLEOTIDE SEQUENCE</scope>
</reference>
<evidence type="ECO:0000256" key="2">
    <source>
        <dbReference type="ARBA" id="ARBA00022679"/>
    </source>
</evidence>
<protein>
    <submittedName>
        <fullName evidence="5">Glycosyl transferase, group 2 family</fullName>
    </submittedName>
</protein>
<keyword evidence="3" id="KW-1133">Transmembrane helix</keyword>
<dbReference type="PANTHER" id="PTHR43630:SF1">
    <property type="entry name" value="POLY-BETA-1,6-N-ACETYL-D-GLUCOSAMINE SYNTHASE"/>
    <property type="match status" value="1"/>
</dbReference>